<dbReference type="GO" id="GO:0046872">
    <property type="term" value="F:metal ion binding"/>
    <property type="evidence" value="ECO:0007669"/>
    <property type="project" value="UniProtKB-KW"/>
</dbReference>
<dbReference type="InterPro" id="IPR036136">
    <property type="entry name" value="Nit/Sulf_reduc_fer-like_dom_sf"/>
</dbReference>
<dbReference type="Proteomes" id="UP000469325">
    <property type="component" value="Unassembled WGS sequence"/>
</dbReference>
<dbReference type="Pfam" id="PF00037">
    <property type="entry name" value="Fer4"/>
    <property type="match status" value="1"/>
</dbReference>
<accession>A0A6N7XP48</accession>
<dbReference type="SUPFAM" id="SSF55124">
    <property type="entry name" value="Nitrite/Sulfite reductase N-terminal domain-like"/>
    <property type="match status" value="1"/>
</dbReference>
<comment type="caution">
    <text evidence="13">The sequence shown here is derived from an EMBL/GenBank/DDBJ whole genome shotgun (WGS) entry which is preliminary data.</text>
</comment>
<evidence type="ECO:0000256" key="8">
    <source>
        <dbReference type="ARBA" id="ARBA00023002"/>
    </source>
</evidence>
<evidence type="ECO:0000256" key="3">
    <source>
        <dbReference type="ARBA" id="ARBA00012353"/>
    </source>
</evidence>
<dbReference type="PANTHER" id="PTHR11493:SF54">
    <property type="entry name" value="ANAEROBIC SULFITE REDUCTASE SUBUNIT C"/>
    <property type="match status" value="1"/>
</dbReference>
<dbReference type="InterPro" id="IPR014261">
    <property type="entry name" value="Sulphite_reductase_C"/>
</dbReference>
<dbReference type="InterPro" id="IPR006066">
    <property type="entry name" value="NO2/SO3_Rdtase_FeS/sirohaem_BS"/>
</dbReference>
<evidence type="ECO:0000259" key="12">
    <source>
        <dbReference type="PROSITE" id="PS51379"/>
    </source>
</evidence>
<dbReference type="Gene3D" id="3.90.480.10">
    <property type="entry name" value="Sulfite Reductase Hemoprotein,Domain 2"/>
    <property type="match status" value="1"/>
</dbReference>
<dbReference type="GO" id="GO:0000103">
    <property type="term" value="P:sulfate assimilation"/>
    <property type="evidence" value="ECO:0007669"/>
    <property type="project" value="TreeGrafter"/>
</dbReference>
<dbReference type="Gene3D" id="3.30.413.10">
    <property type="entry name" value="Sulfite Reductase Hemoprotein, domain 1"/>
    <property type="match status" value="1"/>
</dbReference>
<dbReference type="InterPro" id="IPR005117">
    <property type="entry name" value="NiRdtase/SiRdtase_haem-b_fer"/>
</dbReference>
<organism evidence="13 14">
    <name type="scientific">Olsenella porci</name>
    <dbReference type="NCBI Taxonomy" id="2652279"/>
    <lineage>
        <taxon>Bacteria</taxon>
        <taxon>Bacillati</taxon>
        <taxon>Actinomycetota</taxon>
        <taxon>Coriobacteriia</taxon>
        <taxon>Coriobacteriales</taxon>
        <taxon>Atopobiaceae</taxon>
        <taxon>Olsenella</taxon>
    </lineage>
</organism>
<dbReference type="Pfam" id="PF01077">
    <property type="entry name" value="NIR_SIR"/>
    <property type="match status" value="1"/>
</dbReference>
<sequence length="349" mass="39356">MGPSSTTPRASSCWTRKEAAVIQDVDVKAMKKNAFRVSKERGMTASRVRVPGGLVSARSMARIVEIAEEYGRGEIFLTNRQGVEIPGIHMEDMPKVNELLRSIIKDTGINQGDSEHGYLASGTRNVVACPGKRLCPFGCYDTTAFAQRMDRAIFPNDRHVKVAFTGCSNDCAHVALNDFGVIGMTEPQYDPARCIGCGQCVEWCRRRSVSALSLVNGKVVRNEDRCIGCGVCVVYCPTRAWTRSSEHYFRVKIMGRTGKQNPRLAQDWLRWVDEDSIVKIVKNTYAFIDEYIDPNAPEGKEHIGYIVDRVGFDEFCKWALEGVELGEKCQRATRVYWDSRRYDRDNDLR</sequence>
<dbReference type="InterPro" id="IPR017896">
    <property type="entry name" value="4Fe4S_Fe-S-bd"/>
</dbReference>
<keyword evidence="8" id="KW-0560">Oxidoreductase</keyword>
<keyword evidence="5" id="KW-0349">Heme</keyword>
<keyword evidence="10" id="KW-0411">Iron-sulfur</keyword>
<evidence type="ECO:0000256" key="1">
    <source>
        <dbReference type="ARBA" id="ARBA00003247"/>
    </source>
</evidence>
<proteinExistence type="inferred from homology"/>
<evidence type="ECO:0000256" key="9">
    <source>
        <dbReference type="ARBA" id="ARBA00023004"/>
    </source>
</evidence>
<name>A0A6N7XP48_9ACTN</name>
<dbReference type="GO" id="GO:0020037">
    <property type="term" value="F:heme binding"/>
    <property type="evidence" value="ECO:0007669"/>
    <property type="project" value="InterPro"/>
</dbReference>
<protein>
    <recommendedName>
        <fullName evidence="3">assimilatory sulfite reductase (ferredoxin)</fullName>
        <ecNumber evidence="3">1.8.7.1</ecNumber>
    </recommendedName>
</protein>
<dbReference type="GO" id="GO:0016002">
    <property type="term" value="F:sulfite reductase activity"/>
    <property type="evidence" value="ECO:0007669"/>
    <property type="project" value="TreeGrafter"/>
</dbReference>
<dbReference type="EMBL" id="VUNC01000004">
    <property type="protein sequence ID" value="MST72754.1"/>
    <property type="molecule type" value="Genomic_DNA"/>
</dbReference>
<keyword evidence="6" id="KW-0479">Metal-binding</keyword>
<evidence type="ECO:0000256" key="11">
    <source>
        <dbReference type="ARBA" id="ARBA00049518"/>
    </source>
</evidence>
<evidence type="ECO:0000256" key="6">
    <source>
        <dbReference type="ARBA" id="ARBA00022723"/>
    </source>
</evidence>
<evidence type="ECO:0000256" key="10">
    <source>
        <dbReference type="ARBA" id="ARBA00023014"/>
    </source>
</evidence>
<dbReference type="GO" id="GO:0009337">
    <property type="term" value="C:sulfite reductase complex (NADPH)"/>
    <property type="evidence" value="ECO:0007669"/>
    <property type="project" value="TreeGrafter"/>
</dbReference>
<dbReference type="AlphaFoldDB" id="A0A6N7XP48"/>
<feature type="domain" description="4Fe-4S ferredoxin-type" evidence="12">
    <location>
        <begin position="217"/>
        <end position="246"/>
    </location>
</feature>
<evidence type="ECO:0000313" key="13">
    <source>
        <dbReference type="EMBL" id="MST72754.1"/>
    </source>
</evidence>
<keyword evidence="7" id="KW-0883">Thioether bond</keyword>
<dbReference type="EC" id="1.8.7.1" evidence="3"/>
<dbReference type="SUPFAM" id="SSF54862">
    <property type="entry name" value="4Fe-4S ferredoxins"/>
    <property type="match status" value="1"/>
</dbReference>
<dbReference type="SUPFAM" id="SSF56014">
    <property type="entry name" value="Nitrite and sulphite reductase 4Fe-4S domain-like"/>
    <property type="match status" value="1"/>
</dbReference>
<reference evidence="13 14" key="1">
    <citation type="submission" date="2019-08" db="EMBL/GenBank/DDBJ databases">
        <title>In-depth cultivation of the pig gut microbiome towards novel bacterial diversity and tailored functional studies.</title>
        <authorList>
            <person name="Wylensek D."/>
            <person name="Hitch T.C.A."/>
            <person name="Clavel T."/>
        </authorList>
    </citation>
    <scope>NUCLEOTIDE SEQUENCE [LARGE SCALE GENOMIC DNA]</scope>
    <source>
        <strain evidence="13 14">CA-Schmier-601-WT-1</strain>
    </source>
</reference>
<evidence type="ECO:0000313" key="14">
    <source>
        <dbReference type="Proteomes" id="UP000469325"/>
    </source>
</evidence>
<keyword evidence="9" id="KW-0408">Iron</keyword>
<gene>
    <name evidence="13" type="primary">asrC</name>
    <name evidence="13" type="ORF">FYJ68_06505</name>
</gene>
<dbReference type="Pfam" id="PF03460">
    <property type="entry name" value="NIR_SIR_ferr"/>
    <property type="match status" value="1"/>
</dbReference>
<dbReference type="InterPro" id="IPR017900">
    <property type="entry name" value="4Fe4S_Fe_S_CS"/>
</dbReference>
<comment type="similarity">
    <text evidence="2">Belongs to the nitrite and sulfite reductase 4Fe-4S domain family.</text>
</comment>
<evidence type="ECO:0000256" key="5">
    <source>
        <dbReference type="ARBA" id="ARBA00022617"/>
    </source>
</evidence>
<dbReference type="PROSITE" id="PS51379">
    <property type="entry name" value="4FE4S_FER_2"/>
    <property type="match status" value="2"/>
</dbReference>
<dbReference type="InterPro" id="IPR006067">
    <property type="entry name" value="NO2/SO3_Rdtase_4Fe4S_dom"/>
</dbReference>
<dbReference type="PRINTS" id="PR00397">
    <property type="entry name" value="SIROHAEM"/>
</dbReference>
<evidence type="ECO:0000256" key="4">
    <source>
        <dbReference type="ARBA" id="ARBA00022485"/>
    </source>
</evidence>
<dbReference type="GO" id="GO:0051539">
    <property type="term" value="F:4 iron, 4 sulfur cluster binding"/>
    <property type="evidence" value="ECO:0007669"/>
    <property type="project" value="UniProtKB-KW"/>
</dbReference>
<dbReference type="Gene3D" id="3.30.70.20">
    <property type="match status" value="1"/>
</dbReference>
<dbReference type="InterPro" id="IPR045169">
    <property type="entry name" value="NO2/SO3_Rdtase_4Fe4S_prot"/>
</dbReference>
<comment type="function">
    <text evidence="1">Catalyzes the reduction of sulfite to sulfide, a step in the biosynthesis of sulfur-containing amino acids and cofactors.</text>
</comment>
<dbReference type="PROSITE" id="PS00365">
    <property type="entry name" value="NIR_SIR"/>
    <property type="match status" value="1"/>
</dbReference>
<keyword evidence="14" id="KW-1185">Reference proteome</keyword>
<feature type="domain" description="4Fe-4S ferredoxin-type" evidence="12">
    <location>
        <begin position="185"/>
        <end position="214"/>
    </location>
</feature>
<evidence type="ECO:0000256" key="2">
    <source>
        <dbReference type="ARBA" id="ARBA00010429"/>
    </source>
</evidence>
<dbReference type="InterPro" id="IPR045854">
    <property type="entry name" value="NO2/SO3_Rdtase_4Fe4S_sf"/>
</dbReference>
<comment type="catalytic activity">
    <reaction evidence="11">
        <text>hydrogen sulfide + 6 oxidized [2Fe-2S]-[ferredoxin] + 3 H2O = sulfite + 6 reduced [2Fe-2S]-[ferredoxin] + 7 H(+)</text>
        <dbReference type="Rhea" id="RHEA:23132"/>
        <dbReference type="Rhea" id="RHEA-COMP:10000"/>
        <dbReference type="Rhea" id="RHEA-COMP:10001"/>
        <dbReference type="ChEBI" id="CHEBI:15377"/>
        <dbReference type="ChEBI" id="CHEBI:15378"/>
        <dbReference type="ChEBI" id="CHEBI:17359"/>
        <dbReference type="ChEBI" id="CHEBI:29919"/>
        <dbReference type="ChEBI" id="CHEBI:33737"/>
        <dbReference type="ChEBI" id="CHEBI:33738"/>
        <dbReference type="EC" id="1.8.7.1"/>
    </reaction>
</comment>
<dbReference type="NCBIfam" id="TIGR02912">
    <property type="entry name" value="sulfite_red_C"/>
    <property type="match status" value="1"/>
</dbReference>
<dbReference type="GO" id="GO:0050311">
    <property type="term" value="F:sulfite reductase (ferredoxin) activity"/>
    <property type="evidence" value="ECO:0007669"/>
    <property type="project" value="UniProtKB-EC"/>
</dbReference>
<dbReference type="PANTHER" id="PTHR11493">
    <property type="entry name" value="SULFITE REDUCTASE [NADPH] SUBUNIT BETA-RELATED"/>
    <property type="match status" value="1"/>
</dbReference>
<keyword evidence="4" id="KW-0004">4Fe-4S</keyword>
<dbReference type="PROSITE" id="PS00198">
    <property type="entry name" value="4FE4S_FER_1"/>
    <property type="match status" value="1"/>
</dbReference>
<evidence type="ECO:0000256" key="7">
    <source>
        <dbReference type="ARBA" id="ARBA00022784"/>
    </source>
</evidence>